<dbReference type="RefSeq" id="WP_184093748.1">
    <property type="nucleotide sequence ID" value="NZ_AP023367.1"/>
</dbReference>
<dbReference type="SMART" id="SM00245">
    <property type="entry name" value="TSPc"/>
    <property type="match status" value="1"/>
</dbReference>
<dbReference type="InterPro" id="IPR029045">
    <property type="entry name" value="ClpP/crotonase-like_dom_sf"/>
</dbReference>
<dbReference type="CDD" id="cd06567">
    <property type="entry name" value="Peptidase_S41"/>
    <property type="match status" value="1"/>
</dbReference>
<dbReference type="SUPFAM" id="SSF52096">
    <property type="entry name" value="ClpP/crotonase"/>
    <property type="match status" value="1"/>
</dbReference>
<dbReference type="AlphaFoldDB" id="A0A6S6QUH7"/>
<dbReference type="Gene3D" id="3.90.226.10">
    <property type="entry name" value="2-enoyl-CoA Hydratase, Chain A, domain 1"/>
    <property type="match status" value="1"/>
</dbReference>
<dbReference type="GO" id="GO:0008236">
    <property type="term" value="F:serine-type peptidase activity"/>
    <property type="evidence" value="ECO:0007669"/>
    <property type="project" value="InterPro"/>
</dbReference>
<proteinExistence type="predicted"/>
<dbReference type="Pfam" id="PF03572">
    <property type="entry name" value="Peptidase_S41"/>
    <property type="match status" value="1"/>
</dbReference>
<name>A0A6S6QUH7_9FIRM</name>
<dbReference type="EMBL" id="AP023367">
    <property type="protein sequence ID" value="BCJ92729.1"/>
    <property type="molecule type" value="Genomic_DNA"/>
</dbReference>
<evidence type="ECO:0000313" key="2">
    <source>
        <dbReference type="Proteomes" id="UP000515561"/>
    </source>
</evidence>
<sequence>MILPRTIVMQLINKYEDLDISLIIDDSYRSKKRALLNKKIIRKVDFYKFIEETKTSTYTNFIILPYLTLNSLISIPSKRYSISFYNDIKFKKILYMKFTAFTMDNYISVEEVISKTVCDEIIFDLRDNGGGILNACLKMLDLFLPEKEYLKLITKTGTQVITSSSPYRMFSKIYIFLNENTASCSEIFSLALRKYLDNVFLIGEKTTSKDCTQHSIKNKLYGYIFTIEDSKWLVGNESAESLSNYMKIDSGKRSYLNESDYLKQVLLIRNNGYENTLDSSLMC</sequence>
<keyword evidence="2" id="KW-1185">Reference proteome</keyword>
<protein>
    <submittedName>
        <fullName evidence="1">Uncharacterized protein</fullName>
    </submittedName>
</protein>
<organism evidence="1 2">
    <name type="scientific">Anaerocolumna cellulosilytica</name>
    <dbReference type="NCBI Taxonomy" id="433286"/>
    <lineage>
        <taxon>Bacteria</taxon>
        <taxon>Bacillati</taxon>
        <taxon>Bacillota</taxon>
        <taxon>Clostridia</taxon>
        <taxon>Lachnospirales</taxon>
        <taxon>Lachnospiraceae</taxon>
        <taxon>Anaerocolumna</taxon>
    </lineage>
</organism>
<accession>A0A6S6QUH7</accession>
<evidence type="ECO:0000313" key="1">
    <source>
        <dbReference type="EMBL" id="BCJ92729.1"/>
    </source>
</evidence>
<gene>
    <name evidence="1" type="ORF">acsn021_02980</name>
</gene>
<dbReference type="KEGG" id="acel:acsn021_02980"/>
<dbReference type="Proteomes" id="UP000515561">
    <property type="component" value="Chromosome"/>
</dbReference>
<reference evidence="1 2" key="1">
    <citation type="journal article" date="2016" name="Int. J. Syst. Evol. Microbiol.">
        <title>Descriptions of Anaerotaenia torta gen. nov., sp. nov. and Anaerocolumna cellulosilytica gen. nov., sp. nov. isolated from a methanogenic reactor of cattle waste.</title>
        <authorList>
            <person name="Uek A."/>
            <person name="Ohtaki Y."/>
            <person name="Kaku N."/>
            <person name="Ueki K."/>
        </authorList>
    </citation>
    <scope>NUCLEOTIDE SEQUENCE [LARGE SCALE GENOMIC DNA]</scope>
    <source>
        <strain evidence="1 2">SN021</strain>
    </source>
</reference>
<dbReference type="PANTHER" id="PTHR32060">
    <property type="entry name" value="TAIL-SPECIFIC PROTEASE"/>
    <property type="match status" value="1"/>
</dbReference>
<dbReference type="InterPro" id="IPR005151">
    <property type="entry name" value="Tail-specific_protease"/>
</dbReference>
<dbReference type="PANTHER" id="PTHR32060:SF22">
    <property type="entry name" value="CARBOXYL-TERMINAL-PROCESSING PEPTIDASE 3, CHLOROPLASTIC"/>
    <property type="match status" value="1"/>
</dbReference>
<dbReference type="GO" id="GO:0006508">
    <property type="term" value="P:proteolysis"/>
    <property type="evidence" value="ECO:0007669"/>
    <property type="project" value="InterPro"/>
</dbReference>
<dbReference type="GO" id="GO:0004175">
    <property type="term" value="F:endopeptidase activity"/>
    <property type="evidence" value="ECO:0007669"/>
    <property type="project" value="TreeGrafter"/>
</dbReference>